<evidence type="ECO:0000313" key="1">
    <source>
        <dbReference type="EMBL" id="AOQ27168.1"/>
    </source>
</evidence>
<name>A0A1D7XFU4_9CAUD</name>
<organism evidence="1 2">
    <name type="scientific">Escherichia phage ESCO13</name>
    <dbReference type="NCBI Taxonomy" id="1881104"/>
    <lineage>
        <taxon>Viruses</taxon>
        <taxon>Duplodnaviria</taxon>
        <taxon>Heunggongvirae</taxon>
        <taxon>Uroviricota</taxon>
        <taxon>Caudoviricetes</taxon>
        <taxon>Stephanstirmvirinae</taxon>
        <taxon>Phapecoctavirus</taxon>
        <taxon>Phapecoctavirus ESCO13</taxon>
    </lineage>
</organism>
<keyword evidence="2" id="KW-1185">Reference proteome</keyword>
<sequence>MKIEEVEAILQAAVEKGAIAKYDRQKEEHDTHFAREFYITGVDGTEVMLEWYVNMMTLHIGSFEMWVWSIGISDTHPGFRVSLDFTSYEGDRCARIGRRNSFQG</sequence>
<reference evidence="1" key="1">
    <citation type="submission" date="2017-02" db="EMBL/GenBank/DDBJ databases">
        <title>Complete genome sequence of two Escherichia coli phages, vB_EcoM_ ESCO5 and vB_EcoM_ESCO13, which are related to phAPEC8.</title>
        <authorList>
            <person name="Trotereau A."/>
            <person name="Gonnet M."/>
            <person name="Viardot A."/>
            <person name="Lalmanach A.-C."/>
            <person name="Guabiraba R."/>
            <person name="Chanteloup N."/>
            <person name="Schouler C."/>
        </authorList>
    </citation>
    <scope>NUCLEOTIDE SEQUENCE [LARGE SCALE GENOMIC DNA]</scope>
</reference>
<protein>
    <submittedName>
        <fullName evidence="1">Uncharacterized protein</fullName>
    </submittedName>
</protein>
<dbReference type="Proteomes" id="UP000225358">
    <property type="component" value="Segment"/>
</dbReference>
<gene>
    <name evidence="1" type="ORF">ESCO13_00046</name>
</gene>
<evidence type="ECO:0000313" key="2">
    <source>
        <dbReference type="Proteomes" id="UP000225358"/>
    </source>
</evidence>
<dbReference type="EMBL" id="KX552041">
    <property type="protein sequence ID" value="AOQ27168.1"/>
    <property type="molecule type" value="Genomic_DNA"/>
</dbReference>
<accession>A0A1D7XFU4</accession>
<proteinExistence type="predicted"/>